<feature type="signal peptide" evidence="2">
    <location>
        <begin position="1"/>
        <end position="17"/>
    </location>
</feature>
<dbReference type="Proteomes" id="UP001202550">
    <property type="component" value="Unassembled WGS sequence"/>
</dbReference>
<protein>
    <recommendedName>
        <fullName evidence="5">AAA+ family ATPase</fullName>
    </recommendedName>
</protein>
<evidence type="ECO:0000256" key="1">
    <source>
        <dbReference type="SAM" id="MobiDB-lite"/>
    </source>
</evidence>
<evidence type="ECO:0000256" key="2">
    <source>
        <dbReference type="SAM" id="SignalP"/>
    </source>
</evidence>
<evidence type="ECO:0008006" key="5">
    <source>
        <dbReference type="Google" id="ProtNLM"/>
    </source>
</evidence>
<gene>
    <name evidence="3" type="ORF">M3N55_01760</name>
</gene>
<evidence type="ECO:0000313" key="4">
    <source>
        <dbReference type="Proteomes" id="UP001202550"/>
    </source>
</evidence>
<dbReference type="EMBL" id="JALZWP010000001">
    <property type="protein sequence ID" value="MCL1627445.1"/>
    <property type="molecule type" value="Genomic_DNA"/>
</dbReference>
<name>A0ABT0LZ37_9RHOB</name>
<organism evidence="3 4">
    <name type="scientific">Roseinatronobacter domitianus</name>
    <dbReference type="NCBI Taxonomy" id="2940293"/>
    <lineage>
        <taxon>Bacteria</taxon>
        <taxon>Pseudomonadati</taxon>
        <taxon>Pseudomonadota</taxon>
        <taxon>Alphaproteobacteria</taxon>
        <taxon>Rhodobacterales</taxon>
        <taxon>Paracoccaceae</taxon>
        <taxon>Roseinatronobacter</taxon>
    </lineage>
</organism>
<sequence>MIRIVALIFALALPAQAQDAPPAGEGLLSLMERLLRDFITEAEPQLREFERGLTEIEPELNELLDRMRDLTRYHPPEILPNGDILIRRRQPEEGAPEEDVPPEPQDAPADPFEL</sequence>
<feature type="chain" id="PRO_5045253071" description="AAA+ family ATPase" evidence="2">
    <location>
        <begin position="18"/>
        <end position="114"/>
    </location>
</feature>
<accession>A0ABT0LZ37</accession>
<evidence type="ECO:0000313" key="3">
    <source>
        <dbReference type="EMBL" id="MCL1627445.1"/>
    </source>
</evidence>
<keyword evidence="2" id="KW-0732">Signal</keyword>
<dbReference type="RefSeq" id="WP_249055771.1">
    <property type="nucleotide sequence ID" value="NZ_JALZWP010000001.1"/>
</dbReference>
<feature type="region of interest" description="Disordered" evidence="1">
    <location>
        <begin position="81"/>
        <end position="114"/>
    </location>
</feature>
<comment type="caution">
    <text evidence="3">The sequence shown here is derived from an EMBL/GenBank/DDBJ whole genome shotgun (WGS) entry which is preliminary data.</text>
</comment>
<reference evidence="3 4" key="1">
    <citation type="submission" date="2022-05" db="EMBL/GenBank/DDBJ databases">
        <title>Seasonal and diel survey of microbial diversity of the Tyrrhenian coast.</title>
        <authorList>
            <person name="Gattoni G."/>
            <person name="Corral P."/>
        </authorList>
    </citation>
    <scope>NUCLEOTIDE SEQUENCE [LARGE SCALE GENOMIC DNA]</scope>
    <source>
        <strain evidence="3 4">V10</strain>
    </source>
</reference>
<proteinExistence type="predicted"/>
<keyword evidence="4" id="KW-1185">Reference proteome</keyword>